<accession>S4XKL8</accession>
<proteinExistence type="predicted"/>
<dbReference type="EMBL" id="CP003969">
    <property type="protein sequence ID" value="AGP33727.1"/>
    <property type="molecule type" value="Genomic_DNA"/>
</dbReference>
<organism evidence="1 2">
    <name type="scientific">Sorangium cellulosum So0157-2</name>
    <dbReference type="NCBI Taxonomy" id="1254432"/>
    <lineage>
        <taxon>Bacteria</taxon>
        <taxon>Pseudomonadati</taxon>
        <taxon>Myxococcota</taxon>
        <taxon>Polyangia</taxon>
        <taxon>Polyangiales</taxon>
        <taxon>Polyangiaceae</taxon>
        <taxon>Sorangium</taxon>
    </lineage>
</organism>
<gene>
    <name evidence="1" type="ORF">SCE1572_03980</name>
</gene>
<dbReference type="KEGG" id="scu:SCE1572_03980"/>
<name>S4XKL8_SORCE</name>
<sequence>MMPHGDDTSSGLARDLAAQARRAWMLFGSRSRRGRDGRRDDDDDDDLPRPNAIVALFPLLSFAVSPLPA</sequence>
<protein>
    <submittedName>
        <fullName evidence="1">Uncharacterized protein</fullName>
    </submittedName>
</protein>
<evidence type="ECO:0000313" key="1">
    <source>
        <dbReference type="EMBL" id="AGP33727.1"/>
    </source>
</evidence>
<dbReference type="HOGENOM" id="CLU_2773716_0_0_7"/>
<evidence type="ECO:0000313" key="2">
    <source>
        <dbReference type="Proteomes" id="UP000014803"/>
    </source>
</evidence>
<dbReference type="Proteomes" id="UP000014803">
    <property type="component" value="Chromosome"/>
</dbReference>
<dbReference type="RefSeq" id="WP_020732792.1">
    <property type="nucleotide sequence ID" value="NC_021658.1"/>
</dbReference>
<dbReference type="PATRIC" id="fig|1254432.3.peg.880"/>
<reference evidence="1 2" key="1">
    <citation type="journal article" date="2013" name="Sci. Rep.">
        <title>Extraordinary expansion of a Sorangium cellulosum genome from an alkaline milieu.</title>
        <authorList>
            <person name="Han K."/>
            <person name="Li Z.F."/>
            <person name="Peng R."/>
            <person name="Zhu L.P."/>
            <person name="Zhou T."/>
            <person name="Wang L.G."/>
            <person name="Li S.G."/>
            <person name="Zhang X.B."/>
            <person name="Hu W."/>
            <person name="Wu Z.H."/>
            <person name="Qin N."/>
            <person name="Li Y.Z."/>
        </authorList>
    </citation>
    <scope>NUCLEOTIDE SEQUENCE [LARGE SCALE GENOMIC DNA]</scope>
    <source>
        <strain evidence="1 2">So0157-2</strain>
    </source>
</reference>
<dbReference type="AlphaFoldDB" id="S4XKL8"/>